<dbReference type="Proteomes" id="UP000797356">
    <property type="component" value="Chromosome 6"/>
</dbReference>
<evidence type="ECO:0000313" key="2">
    <source>
        <dbReference type="EMBL" id="KAG1347910.1"/>
    </source>
</evidence>
<reference evidence="2" key="2">
    <citation type="submission" date="2019-07" db="EMBL/GenBank/DDBJ databases">
        <authorList>
            <person name="Yang Y."/>
            <person name="Bocs S."/>
            <person name="Baudouin L."/>
        </authorList>
    </citation>
    <scope>NUCLEOTIDE SEQUENCE</scope>
    <source>
        <tissue evidence="2">Spear leaf of Hainan Tall coconut</tissue>
    </source>
</reference>
<keyword evidence="1" id="KW-0732">Signal</keyword>
<evidence type="ECO:0000313" key="3">
    <source>
        <dbReference type="Proteomes" id="UP000797356"/>
    </source>
</evidence>
<sequence length="109" mass="11682">MDRRTALAVALLCLVLASAGAQVPAGVPTTRPAASSPTISAAAPTSTPGLFFEKYYLLTHTKHSGRDFAQNHMRDIFGTQFNTAITVMSPRMGSMSLIPSLKNSSMLRR</sequence>
<evidence type="ECO:0008006" key="4">
    <source>
        <dbReference type="Google" id="ProtNLM"/>
    </source>
</evidence>
<protein>
    <recommendedName>
        <fullName evidence="4">Dirigent protein</fullName>
    </recommendedName>
</protein>
<dbReference type="AlphaFoldDB" id="A0A8K0ID90"/>
<comment type="caution">
    <text evidence="2">The sequence shown here is derived from an EMBL/GenBank/DDBJ whole genome shotgun (WGS) entry which is preliminary data.</text>
</comment>
<gene>
    <name evidence="2" type="ORF">COCNU_06G017390</name>
</gene>
<feature type="signal peptide" evidence="1">
    <location>
        <begin position="1"/>
        <end position="21"/>
    </location>
</feature>
<name>A0A8K0ID90_COCNU</name>
<proteinExistence type="predicted"/>
<evidence type="ECO:0000256" key="1">
    <source>
        <dbReference type="SAM" id="SignalP"/>
    </source>
</evidence>
<dbReference type="EMBL" id="CM017877">
    <property type="protein sequence ID" value="KAG1347910.1"/>
    <property type="molecule type" value="Genomic_DNA"/>
</dbReference>
<accession>A0A8K0ID90</accession>
<feature type="chain" id="PRO_5035436647" description="Dirigent protein" evidence="1">
    <location>
        <begin position="22"/>
        <end position="109"/>
    </location>
</feature>
<reference evidence="2" key="1">
    <citation type="journal article" date="2017" name="Gigascience">
        <title>The genome draft of coconut (Cocos nucifera).</title>
        <authorList>
            <person name="Xiao Y."/>
            <person name="Xu P."/>
            <person name="Fan H."/>
            <person name="Baudouin L."/>
            <person name="Xia W."/>
            <person name="Bocs S."/>
            <person name="Xu J."/>
            <person name="Li Q."/>
            <person name="Guo A."/>
            <person name="Zhou L."/>
            <person name="Li J."/>
            <person name="Wu Y."/>
            <person name="Ma Z."/>
            <person name="Armero A."/>
            <person name="Issali A.E."/>
            <person name="Liu N."/>
            <person name="Peng M."/>
            <person name="Yang Y."/>
        </authorList>
    </citation>
    <scope>NUCLEOTIDE SEQUENCE</scope>
    <source>
        <tissue evidence="2">Spear leaf of Hainan Tall coconut</tissue>
    </source>
</reference>
<keyword evidence="3" id="KW-1185">Reference proteome</keyword>
<organism evidence="2 3">
    <name type="scientific">Cocos nucifera</name>
    <name type="common">Coconut palm</name>
    <dbReference type="NCBI Taxonomy" id="13894"/>
    <lineage>
        <taxon>Eukaryota</taxon>
        <taxon>Viridiplantae</taxon>
        <taxon>Streptophyta</taxon>
        <taxon>Embryophyta</taxon>
        <taxon>Tracheophyta</taxon>
        <taxon>Spermatophyta</taxon>
        <taxon>Magnoliopsida</taxon>
        <taxon>Liliopsida</taxon>
        <taxon>Arecaceae</taxon>
        <taxon>Arecoideae</taxon>
        <taxon>Cocoseae</taxon>
        <taxon>Attaleinae</taxon>
        <taxon>Cocos</taxon>
    </lineage>
</organism>